<dbReference type="EMBL" id="BAET01000033">
    <property type="protein sequence ID" value="GAB56999.1"/>
    <property type="molecule type" value="Genomic_DNA"/>
</dbReference>
<dbReference type="InterPro" id="IPR004845">
    <property type="entry name" value="T2SS_GspD_CS"/>
</dbReference>
<protein>
    <submittedName>
        <fullName evidence="8">General secretion pathway protein D</fullName>
    </submittedName>
</protein>
<dbReference type="GO" id="GO:0015627">
    <property type="term" value="C:type II protein secretion system complex"/>
    <property type="evidence" value="ECO:0007669"/>
    <property type="project" value="TreeGrafter"/>
</dbReference>
<evidence type="ECO:0000256" key="6">
    <source>
        <dbReference type="SAM" id="SignalP"/>
    </source>
</evidence>
<dbReference type="PROSITE" id="PS00875">
    <property type="entry name" value="T2SP_D"/>
    <property type="match status" value="1"/>
</dbReference>
<evidence type="ECO:0000313" key="9">
    <source>
        <dbReference type="Proteomes" id="UP000053586"/>
    </source>
</evidence>
<dbReference type="InterPro" id="IPR001775">
    <property type="entry name" value="GspD/PilQ"/>
</dbReference>
<evidence type="ECO:0000313" key="8">
    <source>
        <dbReference type="EMBL" id="GAB56999.1"/>
    </source>
</evidence>
<comment type="caution">
    <text evidence="8">The sequence shown here is derived from an EMBL/GenBank/DDBJ whole genome shotgun (WGS) entry which is preliminary data.</text>
</comment>
<dbReference type="InterPro" id="IPR050810">
    <property type="entry name" value="Bact_Secretion_Sys_Channel"/>
</dbReference>
<dbReference type="PANTHER" id="PTHR30332">
    <property type="entry name" value="PROBABLE GENERAL SECRETION PATHWAY PROTEIN D"/>
    <property type="match status" value="1"/>
</dbReference>
<feature type="compositionally biased region" description="Polar residues" evidence="5">
    <location>
        <begin position="374"/>
        <end position="398"/>
    </location>
</feature>
<feature type="signal peptide" evidence="6">
    <location>
        <begin position="1"/>
        <end position="27"/>
    </location>
</feature>
<sequence length="699" mass="75505">MKVVLPIIKLQRVIKAAAFISVLAVLAGCAQTSRQYIVDPSRMASDERVDSQQSDVGTIAPLERAEAGIKRLTPLMLEERELQQHENAAQFFSDNDQQQVSADELAVSDFVQTILGDVLAVNYIITDEARRVGGSVTLNVAEPVSSRRLFVLASELLDERGLSLTRRDNVFYVTQKENNSRGGAIIGRGRERADVPDTVLPVLQIIPLRYGITLSIERTLRSLSSAVITPDFDQNALFVQGPRNEVLRVIDLVNLLDVRAHRGKFVGLLQLTYITTKEFTEKASQLLAAEGIRASTSASGGNALLMVPIDQVGAVALFAGEDFILQRVEYWAKQIDRPTQGAEKRYYIYHPQYARASDLGASIAPLLSGDAGANANQSRDTQSAQGGQQLVAGSQPRSGQGNNQGPQVVNVVSEDLRMTVDERSNSIIFFTSGQTYASLLPIIQRLDIMPKQILLDATIAEVTLTDEFALGFEFAFRSGRLTGGTLGRLGLPGGGVGLNWSDGIGDILASLSASTNLVNVLSNPTLVVRDGVSANISVGNDIPTVGATVSDPIQGDRQTTVVNYRKTGVDLTVTPTINARGLVILKIEQQISNESEGGSNIAGSPSIFERSIRTEVLAQSGQTVLLGGLISENTTNNNARVPGLASLPLVGHLFKSRSESKVKTELVIFITPRVIERADQWTEIRARISEGLINLKIAE</sequence>
<dbReference type="OrthoDB" id="9779724at2"/>
<gene>
    <name evidence="8" type="primary">gspD</name>
    <name evidence="8" type="ORF">GPUN_2885</name>
</gene>
<evidence type="ECO:0000259" key="7">
    <source>
        <dbReference type="Pfam" id="PF00263"/>
    </source>
</evidence>
<evidence type="ECO:0000256" key="3">
    <source>
        <dbReference type="ARBA" id="ARBA00023136"/>
    </source>
</evidence>
<feature type="chain" id="PRO_5003598295" evidence="6">
    <location>
        <begin position="28"/>
        <end position="699"/>
    </location>
</feature>
<feature type="region of interest" description="Disordered" evidence="5">
    <location>
        <begin position="372"/>
        <end position="407"/>
    </location>
</feature>
<evidence type="ECO:0000256" key="5">
    <source>
        <dbReference type="SAM" id="MobiDB-lite"/>
    </source>
</evidence>
<dbReference type="Gene3D" id="3.30.1370.120">
    <property type="match status" value="2"/>
</dbReference>
<dbReference type="PROSITE" id="PS51257">
    <property type="entry name" value="PROKAR_LIPOPROTEIN"/>
    <property type="match status" value="1"/>
</dbReference>
<dbReference type="InterPro" id="IPR038591">
    <property type="entry name" value="NolW-like_sf"/>
</dbReference>
<dbReference type="AlphaFoldDB" id="H5TF72"/>
<evidence type="ECO:0000256" key="4">
    <source>
        <dbReference type="RuleBase" id="RU004003"/>
    </source>
</evidence>
<accession>H5TF72</accession>
<evidence type="ECO:0000256" key="2">
    <source>
        <dbReference type="ARBA" id="ARBA00022729"/>
    </source>
</evidence>
<feature type="domain" description="Type II/III secretion system secretin-like" evidence="7">
    <location>
        <begin position="514"/>
        <end position="676"/>
    </location>
</feature>
<organism evidence="8 9">
    <name type="scientific">Glaciecola punicea ACAM 611</name>
    <dbReference type="NCBI Taxonomy" id="1121923"/>
    <lineage>
        <taxon>Bacteria</taxon>
        <taxon>Pseudomonadati</taxon>
        <taxon>Pseudomonadota</taxon>
        <taxon>Gammaproteobacteria</taxon>
        <taxon>Alteromonadales</taxon>
        <taxon>Alteromonadaceae</taxon>
        <taxon>Glaciecola</taxon>
    </lineage>
</organism>
<proteinExistence type="inferred from homology"/>
<reference evidence="8 9" key="2">
    <citation type="journal article" date="2017" name="Antonie Van Leeuwenhoek">
        <title>Rhizobium rhizosphaerae sp. nov., a novel species isolated from rice rhizosphere.</title>
        <authorList>
            <person name="Zhao J.J."/>
            <person name="Zhang J."/>
            <person name="Zhang R.J."/>
            <person name="Zhang C.W."/>
            <person name="Yin H.Q."/>
            <person name="Zhang X.X."/>
        </authorList>
    </citation>
    <scope>NUCLEOTIDE SEQUENCE [LARGE SCALE GENOMIC DNA]</scope>
    <source>
        <strain evidence="8 9">ACAM 611</strain>
    </source>
</reference>
<dbReference type="Proteomes" id="UP000053586">
    <property type="component" value="Unassembled WGS sequence"/>
</dbReference>
<dbReference type="PRINTS" id="PR01032">
    <property type="entry name" value="PHAGEIV"/>
</dbReference>
<dbReference type="STRING" id="56804.BAE46_03210"/>
<evidence type="ECO:0000256" key="1">
    <source>
        <dbReference type="ARBA" id="ARBA00004370"/>
    </source>
</evidence>
<comment type="subcellular location">
    <subcellularLocation>
        <location evidence="1">Membrane</location>
    </subcellularLocation>
</comment>
<dbReference type="GO" id="GO:0009306">
    <property type="term" value="P:protein secretion"/>
    <property type="evidence" value="ECO:0007669"/>
    <property type="project" value="InterPro"/>
</dbReference>
<keyword evidence="2 6" id="KW-0732">Signal</keyword>
<keyword evidence="9" id="KW-1185">Reference proteome</keyword>
<dbReference type="PRINTS" id="PR00811">
    <property type="entry name" value="BCTERIALGSPD"/>
</dbReference>
<name>H5TF72_9ALTE</name>
<dbReference type="InterPro" id="IPR004846">
    <property type="entry name" value="T2SS/T3SS_dom"/>
</dbReference>
<dbReference type="RefSeq" id="WP_006007719.1">
    <property type="nucleotide sequence ID" value="NZ_BAET01000033.1"/>
</dbReference>
<comment type="similarity">
    <text evidence="4">Belongs to the bacterial secretin family.</text>
</comment>
<dbReference type="eggNOG" id="COG1450">
    <property type="taxonomic scope" value="Bacteria"/>
</dbReference>
<dbReference type="Pfam" id="PF00263">
    <property type="entry name" value="Secretin"/>
    <property type="match status" value="1"/>
</dbReference>
<dbReference type="GO" id="GO:0016020">
    <property type="term" value="C:membrane"/>
    <property type="evidence" value="ECO:0007669"/>
    <property type="project" value="UniProtKB-SubCell"/>
</dbReference>
<dbReference type="PANTHER" id="PTHR30332:SF24">
    <property type="entry name" value="SECRETIN GSPD-RELATED"/>
    <property type="match status" value="1"/>
</dbReference>
<keyword evidence="3" id="KW-0472">Membrane</keyword>
<reference evidence="8 9" key="1">
    <citation type="journal article" date="2012" name="J. Bacteriol.">
        <title>Genome sequence of proteorhodopsin-containing sea ice bacterium Glaciecola punicea ACAM 611T.</title>
        <authorList>
            <person name="Qin Q.-L."/>
            <person name="Xie B.-B."/>
            <person name="Shu Y.-L."/>
            <person name="Rong J.-C."/>
            <person name="Zhao D.-L."/>
            <person name="Zhang X.-Y."/>
            <person name="Chen X.-L."/>
            <person name="Zhou B.-C."/>
            <person name="Zhanga Y.-Z."/>
        </authorList>
    </citation>
    <scope>NUCLEOTIDE SEQUENCE [LARGE SCALE GENOMIC DNA]</scope>
    <source>
        <strain evidence="8 9">ACAM 611</strain>
    </source>
</reference>